<reference evidence="10 11" key="1">
    <citation type="submission" date="2019-04" db="EMBL/GenBank/DDBJ databases">
        <authorList>
            <person name="Poehlein A."/>
            <person name="Bengelsdorf F.R."/>
            <person name="Duerre P."/>
            <person name="Daniel R."/>
        </authorList>
    </citation>
    <scope>NUCLEOTIDE SEQUENCE [LARGE SCALE GENOMIC DNA]</scope>
    <source>
        <strain evidence="10 11">BS-1</strain>
    </source>
</reference>
<comment type="function">
    <text evidence="8">3'-5' exoribonuclease that releases 5'-nucleoside monophosphates and is involved in maturation of structured RNAs.</text>
</comment>
<accession>A0A4Z0YMQ2</accession>
<evidence type="ECO:0000256" key="4">
    <source>
        <dbReference type="ARBA" id="ARBA00022722"/>
    </source>
</evidence>
<evidence type="ECO:0000256" key="5">
    <source>
        <dbReference type="ARBA" id="ARBA00022801"/>
    </source>
</evidence>
<keyword evidence="4 8" id="KW-0540">Nuclease</keyword>
<keyword evidence="5 8" id="KW-0378">Hydrolase</keyword>
<evidence type="ECO:0000256" key="3">
    <source>
        <dbReference type="ARBA" id="ARBA00022490"/>
    </source>
</evidence>
<evidence type="ECO:0000259" key="9">
    <source>
        <dbReference type="PROSITE" id="PS50126"/>
    </source>
</evidence>
<dbReference type="GO" id="GO:0008859">
    <property type="term" value="F:exoribonuclease II activity"/>
    <property type="evidence" value="ECO:0007669"/>
    <property type="project" value="UniProtKB-UniRule"/>
</dbReference>
<dbReference type="GO" id="GO:0003723">
    <property type="term" value="F:RNA binding"/>
    <property type="evidence" value="ECO:0007669"/>
    <property type="project" value="UniProtKB-UniRule"/>
</dbReference>
<keyword evidence="11" id="KW-1185">Reference proteome</keyword>
<dbReference type="PROSITE" id="PS50126">
    <property type="entry name" value="S1"/>
    <property type="match status" value="1"/>
</dbReference>
<evidence type="ECO:0000313" key="11">
    <source>
        <dbReference type="Proteomes" id="UP000297714"/>
    </source>
</evidence>
<keyword evidence="3 8" id="KW-0963">Cytoplasm</keyword>
<evidence type="ECO:0000256" key="1">
    <source>
        <dbReference type="ARBA" id="ARBA00001849"/>
    </source>
</evidence>
<dbReference type="SUPFAM" id="SSF50249">
    <property type="entry name" value="Nucleic acid-binding proteins"/>
    <property type="match status" value="4"/>
</dbReference>
<dbReference type="InterPro" id="IPR040476">
    <property type="entry name" value="CSD2"/>
</dbReference>
<dbReference type="Pfam" id="PF00773">
    <property type="entry name" value="RNB"/>
    <property type="match status" value="1"/>
</dbReference>
<dbReference type="Pfam" id="PF08206">
    <property type="entry name" value="OB_RNB"/>
    <property type="match status" value="1"/>
</dbReference>
<dbReference type="NCBIfam" id="TIGR00358">
    <property type="entry name" value="3_prime_RNase"/>
    <property type="match status" value="1"/>
</dbReference>
<evidence type="ECO:0000256" key="6">
    <source>
        <dbReference type="ARBA" id="ARBA00022839"/>
    </source>
</evidence>
<dbReference type="InterPro" id="IPR012340">
    <property type="entry name" value="NA-bd_OB-fold"/>
</dbReference>
<dbReference type="InterPro" id="IPR011805">
    <property type="entry name" value="RNase_R"/>
</dbReference>
<dbReference type="EC" id="3.1.13.1" evidence="8"/>
<dbReference type="SMART" id="SM00316">
    <property type="entry name" value="S1"/>
    <property type="match status" value="2"/>
</dbReference>
<dbReference type="HAMAP" id="MF_01895">
    <property type="entry name" value="RNase_R"/>
    <property type="match status" value="1"/>
</dbReference>
<evidence type="ECO:0000256" key="2">
    <source>
        <dbReference type="ARBA" id="ARBA00004496"/>
    </source>
</evidence>
<comment type="subcellular location">
    <subcellularLocation>
        <location evidence="2 8">Cytoplasm</location>
    </subcellularLocation>
</comment>
<proteinExistence type="inferred from homology"/>
<organism evidence="10 11">
    <name type="scientific">Caproiciproducens galactitolivorans</name>
    <dbReference type="NCBI Taxonomy" id="642589"/>
    <lineage>
        <taxon>Bacteria</taxon>
        <taxon>Bacillati</taxon>
        <taxon>Bacillota</taxon>
        <taxon>Clostridia</taxon>
        <taxon>Eubacteriales</taxon>
        <taxon>Acutalibacteraceae</taxon>
        <taxon>Caproiciproducens</taxon>
    </lineage>
</organism>
<dbReference type="SMART" id="SM00357">
    <property type="entry name" value="CSP"/>
    <property type="match status" value="2"/>
</dbReference>
<feature type="domain" description="S1 motif" evidence="9">
    <location>
        <begin position="620"/>
        <end position="699"/>
    </location>
</feature>
<dbReference type="Gene3D" id="2.40.50.140">
    <property type="entry name" value="Nucleic acid-binding proteins"/>
    <property type="match status" value="2"/>
</dbReference>
<dbReference type="InterPro" id="IPR003029">
    <property type="entry name" value="S1_domain"/>
</dbReference>
<protein>
    <recommendedName>
        <fullName evidence="8">Ribonuclease R</fullName>
        <shortName evidence="8">RNase R</shortName>
        <ecNumber evidence="8">3.1.13.1</ecNumber>
    </recommendedName>
</protein>
<dbReference type="InterPro" id="IPR001900">
    <property type="entry name" value="RNase_II/R"/>
</dbReference>
<dbReference type="InterPro" id="IPR050180">
    <property type="entry name" value="RNR_Ribonuclease"/>
</dbReference>
<comment type="caution">
    <text evidence="10">The sequence shown here is derived from an EMBL/GenBank/DDBJ whole genome shotgun (WGS) entry which is preliminary data.</text>
</comment>
<evidence type="ECO:0000313" key="10">
    <source>
        <dbReference type="EMBL" id="TGJ77932.1"/>
    </source>
</evidence>
<dbReference type="Proteomes" id="UP000297714">
    <property type="component" value="Unassembled WGS sequence"/>
</dbReference>
<comment type="similarity">
    <text evidence="8">Belongs to the RNR ribonuclease family. RNase R subfamily.</text>
</comment>
<dbReference type="PANTHER" id="PTHR23355:SF9">
    <property type="entry name" value="DIS3-LIKE EXONUCLEASE 2"/>
    <property type="match status" value="1"/>
</dbReference>
<dbReference type="GO" id="GO:0006402">
    <property type="term" value="P:mRNA catabolic process"/>
    <property type="evidence" value="ECO:0007669"/>
    <property type="project" value="TreeGrafter"/>
</dbReference>
<evidence type="ECO:0000256" key="7">
    <source>
        <dbReference type="ARBA" id="ARBA00022884"/>
    </source>
</evidence>
<dbReference type="SMART" id="SM00955">
    <property type="entry name" value="RNB"/>
    <property type="match status" value="1"/>
</dbReference>
<evidence type="ECO:0000256" key="8">
    <source>
        <dbReference type="HAMAP-Rule" id="MF_01895"/>
    </source>
</evidence>
<dbReference type="AlphaFoldDB" id="A0A4Z0YMQ2"/>
<dbReference type="GO" id="GO:0005829">
    <property type="term" value="C:cytosol"/>
    <property type="evidence" value="ECO:0007669"/>
    <property type="project" value="TreeGrafter"/>
</dbReference>
<dbReference type="OrthoDB" id="9764149at2"/>
<keyword evidence="6 8" id="KW-0269">Exonuclease</keyword>
<dbReference type="InterPro" id="IPR011129">
    <property type="entry name" value="CSD"/>
</dbReference>
<dbReference type="RefSeq" id="WP_135657036.1">
    <property type="nucleotide sequence ID" value="NZ_SRMQ01000001.1"/>
</dbReference>
<dbReference type="Pfam" id="PF17876">
    <property type="entry name" value="CSD2"/>
    <property type="match status" value="1"/>
</dbReference>
<gene>
    <name evidence="8 10" type="primary">rnr</name>
    <name evidence="10" type="ORF">CAGA_03410</name>
</gene>
<dbReference type="Pfam" id="PF00575">
    <property type="entry name" value="S1"/>
    <property type="match status" value="1"/>
</dbReference>
<dbReference type="EMBL" id="SRMQ01000001">
    <property type="protein sequence ID" value="TGJ77932.1"/>
    <property type="molecule type" value="Genomic_DNA"/>
</dbReference>
<dbReference type="PANTHER" id="PTHR23355">
    <property type="entry name" value="RIBONUCLEASE"/>
    <property type="match status" value="1"/>
</dbReference>
<dbReference type="CDD" id="cd04471">
    <property type="entry name" value="S1_RNase_R"/>
    <property type="match status" value="1"/>
</dbReference>
<dbReference type="InterPro" id="IPR013223">
    <property type="entry name" value="RNase_B_OB_dom"/>
</dbReference>
<sequence>MEDLKIKILEHFQHYPESITSRGLMKKLKIKNKKGFYNALNQLKCEGAVSVSKKHRIRPVEKKKTIKAKIVSLSKGFAFARPEDGGEDLFIHVNHLNKAFIGDTVLLKNVKESAKGPSADVHSISEKSSRTITGTLSCGAGLCELIPDGAIRYRLPVEKNSAKHLKDGDKVQAEIHRTPKTSRLSARIVKAYGSSGSAKICADAIIDQYGIKSRFPEEVLEEARKISGQAITEQDLKGRLDLRKTNICTIDGADAKDLDDAIFVSRTKKGYKLGVHIADVSHYVKEGSALDTEALERGTSVYFADRVIPMLPKELSNGVCSLNAGEDKLTFSAIIELDKTGTILSYQFKKSVINSKVRGVYSEVNQLFNKTADAELRKKYAPVIRSLNAARELANILKARSIKNGTVDLESTESKFTLNEEGICIGVEPRETGEAEQMIEQLMITANQAAAKFAKENGIPFVYRVHEQPDPERVAALADLVGALGLNAQRLKKDGEIRTADFADIMRQASGTPAQKVISHQLLRTMAKARYDTAPIGHFGLALADYCHFTSPIRRYPDTAIHRILSAMLKTKDKKELVRRYEAFAKVAASESSAAEVRAMQAERSAESCYMAEYMTQHIGECYDGIISGVTQRGVFVELPNSVEGFVPVDSFEGAKFHFDGVITQVDENTGRRLTIGQPLSVQVAAADVASGRIDFVPNIGATE</sequence>
<name>A0A4Z0YMQ2_9FIRM</name>
<dbReference type="NCBIfam" id="TIGR02063">
    <property type="entry name" value="RNase_R"/>
    <property type="match status" value="1"/>
</dbReference>
<comment type="catalytic activity">
    <reaction evidence="1 8">
        <text>Exonucleolytic cleavage in the 3'- to 5'-direction to yield nucleoside 5'-phosphates.</text>
        <dbReference type="EC" id="3.1.13.1"/>
    </reaction>
</comment>
<keyword evidence="7 8" id="KW-0694">RNA-binding</keyword>
<dbReference type="InterPro" id="IPR004476">
    <property type="entry name" value="RNase_II/RNase_R"/>
</dbReference>